<feature type="region of interest" description="Disordered" evidence="1">
    <location>
        <begin position="123"/>
        <end position="146"/>
    </location>
</feature>
<evidence type="ECO:0000313" key="2">
    <source>
        <dbReference type="EMBL" id="OPB37802.1"/>
    </source>
</evidence>
<evidence type="ECO:0000313" key="3">
    <source>
        <dbReference type="Proteomes" id="UP000191004"/>
    </source>
</evidence>
<gene>
    <name evidence="2" type="ORF">A0O28_0100860</name>
</gene>
<sequence>MEQLSGDMRDNSEPWALGYRHKNNSGNNVGTDYSYNVGDLDEASRSSSAEGKSVSTRTPDRSDIATSITTDLDVDDRKTDSSDNSANKTAVPYILPPPSFLLDGPTDAEATRYDQELMIDDEERDKAENASSGAASSGVTKAGATNTAAAHTTHECLTQPHGCGEIRVGFRGEIPRWNPGSELGYAIHDETFPPDLSAKIGPAMETAVKMWKGRGVTFKQVGRNDPAIFSVVYEDGNPKAHARAFFPNEQRRKLSVFGRTRRVPDSLPGFLAHELGHIQGLRHEFAHTDEEEMQFPSVLVGSENTKSIMNYFARPEQYQVQQSDLKELRSFYEYDRAEYKGLPIRDIDPVVRPFSEDIERRNPIVSFDAELR</sequence>
<name>A0A1T3C9N7_9HYPO</name>
<dbReference type="AlphaFoldDB" id="A0A1T3C9N7"/>
<dbReference type="OrthoDB" id="406838at2759"/>
<feature type="region of interest" description="Disordered" evidence="1">
    <location>
        <begin position="1"/>
        <end position="106"/>
    </location>
</feature>
<feature type="compositionally biased region" description="Low complexity" evidence="1">
    <location>
        <begin position="129"/>
        <end position="146"/>
    </location>
</feature>
<dbReference type="InterPro" id="IPR024079">
    <property type="entry name" value="MetalloPept_cat_dom_sf"/>
</dbReference>
<proteinExistence type="predicted"/>
<comment type="caution">
    <text evidence="2">The sequence shown here is derived from an EMBL/GenBank/DDBJ whole genome shotgun (WGS) entry which is preliminary data.</text>
</comment>
<feature type="compositionally biased region" description="Polar residues" evidence="1">
    <location>
        <begin position="45"/>
        <end position="57"/>
    </location>
</feature>
<dbReference type="SUPFAM" id="SSF55486">
    <property type="entry name" value="Metalloproteases ('zincins'), catalytic domain"/>
    <property type="match status" value="1"/>
</dbReference>
<accession>A0A1T3C9N7</accession>
<dbReference type="Proteomes" id="UP000191004">
    <property type="component" value="Unassembled WGS sequence"/>
</dbReference>
<dbReference type="GO" id="GO:0008237">
    <property type="term" value="F:metallopeptidase activity"/>
    <property type="evidence" value="ECO:0007669"/>
    <property type="project" value="InterPro"/>
</dbReference>
<evidence type="ECO:0008006" key="4">
    <source>
        <dbReference type="Google" id="ProtNLM"/>
    </source>
</evidence>
<protein>
    <recommendedName>
        <fullName evidence="4">Peptidase metallopeptidase domain-containing protein</fullName>
    </recommendedName>
</protein>
<dbReference type="Gene3D" id="3.40.390.10">
    <property type="entry name" value="Collagenase (Catalytic Domain)"/>
    <property type="match status" value="1"/>
</dbReference>
<reference evidence="2 3" key="1">
    <citation type="submission" date="2016-04" db="EMBL/GenBank/DDBJ databases">
        <title>Multiple horizontal gene transfer events from other fungi enriched the ability of the initially mycotrophic fungus Trichoderma (Ascomycota) to feed on dead plant biomass.</title>
        <authorList>
            <person name="Atanasova L."/>
            <person name="Chenthamara K."/>
            <person name="Zhang J."/>
            <person name="Grujic M."/>
            <person name="Henrissat B."/>
            <person name="Kuo A."/>
            <person name="Aertz A."/>
            <person name="Salamov A."/>
            <person name="Lipzen A."/>
            <person name="Labutti K."/>
            <person name="Barry K."/>
            <person name="Miao Y."/>
            <person name="Rahimi M.J."/>
            <person name="Shen Q."/>
            <person name="Grigoriev I.V."/>
            <person name="Kubicek C.P."/>
            <person name="Druzhinina I.S."/>
        </authorList>
    </citation>
    <scope>NUCLEOTIDE SEQUENCE [LARGE SCALE GENOMIC DNA]</scope>
    <source>
        <strain evidence="2 3">NJAU 4742</strain>
    </source>
</reference>
<dbReference type="EMBL" id="LVVK01000021">
    <property type="protein sequence ID" value="OPB37802.1"/>
    <property type="molecule type" value="Genomic_DNA"/>
</dbReference>
<organism evidence="2 3">
    <name type="scientific">Trichoderma guizhouense</name>
    <dbReference type="NCBI Taxonomy" id="1491466"/>
    <lineage>
        <taxon>Eukaryota</taxon>
        <taxon>Fungi</taxon>
        <taxon>Dikarya</taxon>
        <taxon>Ascomycota</taxon>
        <taxon>Pezizomycotina</taxon>
        <taxon>Sordariomycetes</taxon>
        <taxon>Hypocreomycetidae</taxon>
        <taxon>Hypocreales</taxon>
        <taxon>Hypocreaceae</taxon>
        <taxon>Trichoderma</taxon>
    </lineage>
</organism>
<evidence type="ECO:0000256" key="1">
    <source>
        <dbReference type="SAM" id="MobiDB-lite"/>
    </source>
</evidence>
<keyword evidence="3" id="KW-1185">Reference proteome</keyword>
<feature type="compositionally biased region" description="Polar residues" evidence="1">
    <location>
        <begin position="24"/>
        <end position="34"/>
    </location>
</feature>